<reference evidence="1" key="1">
    <citation type="submission" date="2023-07" db="EMBL/GenBank/DDBJ databases">
        <title>draft genome sequence of fig (Ficus carica).</title>
        <authorList>
            <person name="Takahashi T."/>
            <person name="Nishimura K."/>
        </authorList>
    </citation>
    <scope>NUCLEOTIDE SEQUENCE</scope>
</reference>
<protein>
    <submittedName>
        <fullName evidence="1">Uncharacterized protein</fullName>
    </submittedName>
</protein>
<organism evidence="1 2">
    <name type="scientific">Ficus carica</name>
    <name type="common">Common fig</name>
    <dbReference type="NCBI Taxonomy" id="3494"/>
    <lineage>
        <taxon>Eukaryota</taxon>
        <taxon>Viridiplantae</taxon>
        <taxon>Streptophyta</taxon>
        <taxon>Embryophyta</taxon>
        <taxon>Tracheophyta</taxon>
        <taxon>Spermatophyta</taxon>
        <taxon>Magnoliopsida</taxon>
        <taxon>eudicotyledons</taxon>
        <taxon>Gunneridae</taxon>
        <taxon>Pentapetalae</taxon>
        <taxon>rosids</taxon>
        <taxon>fabids</taxon>
        <taxon>Rosales</taxon>
        <taxon>Moraceae</taxon>
        <taxon>Ficeae</taxon>
        <taxon>Ficus</taxon>
    </lineage>
</organism>
<name>A0AA88CKW3_FICCA</name>
<dbReference type="EMBL" id="BTGU01007656">
    <property type="protein sequence ID" value="GMN20142.1"/>
    <property type="molecule type" value="Genomic_DNA"/>
</dbReference>
<evidence type="ECO:0000313" key="2">
    <source>
        <dbReference type="Proteomes" id="UP001187192"/>
    </source>
</evidence>
<accession>A0AA88CKW3</accession>
<gene>
    <name evidence="1" type="ORF">TIFTF001_050005</name>
</gene>
<keyword evidence="2" id="KW-1185">Reference proteome</keyword>
<evidence type="ECO:0000313" key="1">
    <source>
        <dbReference type="EMBL" id="GMN20142.1"/>
    </source>
</evidence>
<dbReference type="Proteomes" id="UP001187192">
    <property type="component" value="Unassembled WGS sequence"/>
</dbReference>
<comment type="caution">
    <text evidence="1">The sequence shown here is derived from an EMBL/GenBank/DDBJ whole genome shotgun (WGS) entry which is preliminary data.</text>
</comment>
<sequence>MERREDCSDDVIDGLAKFIEGDVILCSAVDFDERNDELRSSHISRDPAKISRSFPASSAHEQIIRSFTPMVCQRQHPMPTSPTSLDPAIASRSFPAIPTHEHIRASTPRDGQTHGPMPTFSTPVGPQMHGAMPTASTPSLDSLMHYINRRIGEHETYMKSMFANHEAAIVQKMEENNKAIMKKIESAMTMNKEACSGGMNVEFKRELSRGVETRYNGVIISNANNIPHKTNE</sequence>
<proteinExistence type="predicted"/>
<dbReference type="AlphaFoldDB" id="A0AA88CKW3"/>